<dbReference type="Gene3D" id="3.40.532.10">
    <property type="entry name" value="Peptidase C12, ubiquitin carboxyl-terminal hydrolase"/>
    <property type="match status" value="1"/>
</dbReference>
<dbReference type="SUPFAM" id="SSF54001">
    <property type="entry name" value="Cysteine proteinases"/>
    <property type="match status" value="1"/>
</dbReference>
<dbReference type="EMBL" id="NCKU01006758">
    <property type="protein sequence ID" value="RWS03188.1"/>
    <property type="molecule type" value="Genomic_DNA"/>
</dbReference>
<comment type="subcellular location">
    <subcellularLocation>
        <location evidence="2">Nucleus</location>
    </subcellularLocation>
</comment>
<dbReference type="InterPro" id="IPR041507">
    <property type="entry name" value="UCH_C"/>
</dbReference>
<evidence type="ECO:0000256" key="3">
    <source>
        <dbReference type="ARBA" id="ARBA00007182"/>
    </source>
</evidence>
<reference evidence="16 17" key="1">
    <citation type="journal article" date="2018" name="Gigascience">
        <title>Genomes of trombidid mites reveal novel predicted allergens and laterally-transferred genes associated with secondary metabolism.</title>
        <authorList>
            <person name="Dong X."/>
            <person name="Chaisiri K."/>
            <person name="Xia D."/>
            <person name="Armstrong S.D."/>
            <person name="Fang Y."/>
            <person name="Donnelly M.J."/>
            <person name="Kadowaki T."/>
            <person name="McGarry J.W."/>
            <person name="Darby A.C."/>
            <person name="Makepeace B.L."/>
        </authorList>
    </citation>
    <scope>NUCLEOTIDE SEQUENCE [LARGE SCALE GENOMIC DNA]</scope>
    <source>
        <strain evidence="16">UoL-WK</strain>
    </source>
</reference>
<feature type="region of interest" description="Disordered" evidence="14">
    <location>
        <begin position="369"/>
        <end position="402"/>
    </location>
</feature>
<comment type="similarity">
    <text evidence="3">Belongs to the peptidase C12 family. BAP1 subfamily.</text>
</comment>
<dbReference type="CDD" id="cd09617">
    <property type="entry name" value="Peptidase_C12_UCH37_BAP1"/>
    <property type="match status" value="1"/>
</dbReference>
<evidence type="ECO:0000256" key="1">
    <source>
        <dbReference type="ARBA" id="ARBA00000707"/>
    </source>
</evidence>
<dbReference type="GO" id="GO:0006511">
    <property type="term" value="P:ubiquitin-dependent protein catabolic process"/>
    <property type="evidence" value="ECO:0007669"/>
    <property type="project" value="UniProtKB-UniRule"/>
</dbReference>
<dbReference type="GO" id="GO:0004843">
    <property type="term" value="F:cysteine-type deubiquitinase activity"/>
    <property type="evidence" value="ECO:0007669"/>
    <property type="project" value="UniProtKB-UniRule"/>
</dbReference>
<comment type="catalytic activity">
    <reaction evidence="1 12">
        <text>Thiol-dependent hydrolysis of ester, thioester, amide, peptide and isopeptide bonds formed by the C-terminal Gly of ubiquitin (a 76-residue protein attached to proteins as an intracellular targeting signal).</text>
        <dbReference type="EC" id="3.4.19.12"/>
    </reaction>
</comment>
<dbReference type="PANTHER" id="PTHR10589:SF28">
    <property type="entry name" value="UBIQUITIN CARBOXYL-TERMINAL HYDROLASE BAP1"/>
    <property type="match status" value="1"/>
</dbReference>
<keyword evidence="4 12" id="KW-0645">Protease</keyword>
<dbReference type="Pfam" id="PF01088">
    <property type="entry name" value="Peptidase_C12"/>
    <property type="match status" value="1"/>
</dbReference>
<keyword evidence="13" id="KW-0175">Coiled coil</keyword>
<dbReference type="OrthoDB" id="1924260at2759"/>
<dbReference type="FunFam" id="3.40.532.10:FF:000002">
    <property type="entry name" value="Ubiquitin carboxyl-terminal hydrolase"/>
    <property type="match status" value="1"/>
</dbReference>
<dbReference type="PANTHER" id="PTHR10589">
    <property type="entry name" value="UBIQUITIN CARBOXYL-TERMINAL HYDROLASE"/>
    <property type="match status" value="1"/>
</dbReference>
<evidence type="ECO:0000256" key="5">
    <source>
        <dbReference type="ARBA" id="ARBA00022786"/>
    </source>
</evidence>
<keyword evidence="6 12" id="KW-0378">Hydrolase</keyword>
<evidence type="ECO:0000256" key="7">
    <source>
        <dbReference type="ARBA" id="ARBA00022807"/>
    </source>
</evidence>
<keyword evidence="17" id="KW-1185">Reference proteome</keyword>
<feature type="site" description="Transition state stabilizer" evidence="12">
    <location>
        <position position="108"/>
    </location>
</feature>
<comment type="function">
    <text evidence="10">Catalytic component of the polycomb repressive deubiquitinase (PR-DUB) complex, a complex that specifically mediates deubiquitination of histone H2A monoubiquitinated at 'Lys-119' (H2AK118ub1). Mediates bisymmetric organization of the PR-DUB complex and is involved in association with nucleosomes to mediate deubiquitination. Does not deubiquitinate monoubiquitinated histone H2B. Required to maintain the transcriptionally repressive state of homeotic genes throughout development. The PR-DUB complex has weak or no activity toward 'Lys-48'- and 'Lys-63'-linked polyubiquitin chains. Polycomb group (PcG) protein.</text>
</comment>
<evidence type="ECO:0000256" key="2">
    <source>
        <dbReference type="ARBA" id="ARBA00004123"/>
    </source>
</evidence>
<dbReference type="Pfam" id="PF18031">
    <property type="entry name" value="UCH_C"/>
    <property type="match status" value="1"/>
</dbReference>
<evidence type="ECO:0000313" key="16">
    <source>
        <dbReference type="EMBL" id="RWS03188.1"/>
    </source>
</evidence>
<proteinExistence type="inferred from homology"/>
<dbReference type="Proteomes" id="UP000285301">
    <property type="component" value="Unassembled WGS sequence"/>
</dbReference>
<dbReference type="PROSITE" id="PS52049">
    <property type="entry name" value="ULD"/>
    <property type="match status" value="1"/>
</dbReference>
<evidence type="ECO:0000256" key="4">
    <source>
        <dbReference type="ARBA" id="ARBA00022670"/>
    </source>
</evidence>
<evidence type="ECO:0000256" key="6">
    <source>
        <dbReference type="ARBA" id="ARBA00022801"/>
    </source>
</evidence>
<sequence>MNDMHYLNEGWLELESDPGLFTLLIEDFGCKGVQVEEIYDLQKSTLIEGPVFGFIFLFKWIEERRSRSRYNTSISSTPSASSNSSSTESNAVYVEDKEIVNKLFYAYQIVPNSCATHALLSVLLNCPNIDLGPALMRLKQCTENMSPENKGFAIVNTPELAKAHNSHASKCDILETSGEKMSSSTTRTTNCVQRGTHESFHFISYVPFNSRLYELDGLKKYPIDHGPINPKEDWTEKFRRIIKQRLMLETQSGLSNDVQHDIRYNLMAVVPDRRITYLNKLNMLKTNRHIVLEALERMMRPTRLPEPFDYHNYSKYPTSMEYRNPPLSPKENETQPLQKPLSIDTCTTHTRSLSPQSSLSVPLSIQTTSVSPTFSSSSSTDTSSEAGSAFNSPNSRSSSTNQEKVNKLYVFKVLAANDKSKLDQSTKDTTEAAKNSQQLSKCFAPRELVQLLKALENEINACEANLKEELEKRNKYRVDDERRTHNYDDFISTFLLMLAEQRKLPELLQRALSNNNCNENYNYNSDSPDSPSAFFAEIASSFDQIKTNNRLNARHASYVVGKKNKVVANVRNKRRKRSYHNRNQRHRH</sequence>
<evidence type="ECO:0000256" key="8">
    <source>
        <dbReference type="ARBA" id="ARBA00022853"/>
    </source>
</evidence>
<dbReference type="STRING" id="1965070.A0A3S3RMI7"/>
<evidence type="ECO:0000256" key="9">
    <source>
        <dbReference type="ARBA" id="ARBA00023242"/>
    </source>
</evidence>
<gene>
    <name evidence="16" type="ORF">B4U79_02080</name>
</gene>
<comment type="caution">
    <text evidence="16">The sequence shown here is derived from an EMBL/GenBank/DDBJ whole genome shotgun (WGS) entry which is preliminary data.</text>
</comment>
<feature type="domain" description="UCH catalytic" evidence="15">
    <location>
        <begin position="10"/>
        <end position="271"/>
    </location>
</feature>
<evidence type="ECO:0000256" key="10">
    <source>
        <dbReference type="ARBA" id="ARBA00046227"/>
    </source>
</evidence>
<evidence type="ECO:0000256" key="13">
    <source>
        <dbReference type="SAM" id="Coils"/>
    </source>
</evidence>
<keyword evidence="9" id="KW-0539">Nucleus</keyword>
<dbReference type="InterPro" id="IPR036959">
    <property type="entry name" value="Peptidase_C12_UCH_sf"/>
</dbReference>
<evidence type="ECO:0000259" key="15">
    <source>
        <dbReference type="PROSITE" id="PS52048"/>
    </source>
</evidence>
<feature type="active site" description="Proton donor" evidence="12">
    <location>
        <position position="201"/>
    </location>
</feature>
<dbReference type="Gene3D" id="1.20.58.860">
    <property type="match status" value="1"/>
</dbReference>
<accession>A0A3S3RMI7</accession>
<keyword evidence="7 12" id="KW-0788">Thiol protease</keyword>
<evidence type="ECO:0000256" key="12">
    <source>
        <dbReference type="PROSITE-ProRule" id="PRU01393"/>
    </source>
</evidence>
<feature type="coiled-coil region" evidence="13">
    <location>
        <begin position="452"/>
        <end position="479"/>
    </location>
</feature>
<keyword evidence="8" id="KW-0156">Chromatin regulator</keyword>
<feature type="site" description="Important for enzyme activity" evidence="12">
    <location>
        <position position="216"/>
    </location>
</feature>
<evidence type="ECO:0000256" key="14">
    <source>
        <dbReference type="SAM" id="MobiDB-lite"/>
    </source>
</evidence>
<name>A0A3S3RMI7_9ACAR</name>
<feature type="active site" description="Nucleophile" evidence="12">
    <location>
        <position position="114"/>
    </location>
</feature>
<evidence type="ECO:0000313" key="17">
    <source>
        <dbReference type="Proteomes" id="UP000285301"/>
    </source>
</evidence>
<protein>
    <recommendedName>
        <fullName evidence="12">ubiquitinyl hydrolase 1</fullName>
        <ecNumber evidence="12">3.4.19.12</ecNumber>
    </recommendedName>
</protein>
<dbReference type="GO" id="GO:0005634">
    <property type="term" value="C:nucleus"/>
    <property type="evidence" value="ECO:0007669"/>
    <property type="project" value="UniProtKB-SubCell"/>
</dbReference>
<dbReference type="PROSITE" id="PS52048">
    <property type="entry name" value="UCH_DOMAIN"/>
    <property type="match status" value="1"/>
</dbReference>
<dbReference type="GO" id="GO:0006325">
    <property type="term" value="P:chromatin organization"/>
    <property type="evidence" value="ECO:0007669"/>
    <property type="project" value="UniProtKB-KW"/>
</dbReference>
<dbReference type="InterPro" id="IPR001578">
    <property type="entry name" value="Peptidase_C12_UCH"/>
</dbReference>
<organism evidence="16 17">
    <name type="scientific">Dinothrombium tinctorium</name>
    <dbReference type="NCBI Taxonomy" id="1965070"/>
    <lineage>
        <taxon>Eukaryota</taxon>
        <taxon>Metazoa</taxon>
        <taxon>Ecdysozoa</taxon>
        <taxon>Arthropoda</taxon>
        <taxon>Chelicerata</taxon>
        <taxon>Arachnida</taxon>
        <taxon>Acari</taxon>
        <taxon>Acariformes</taxon>
        <taxon>Trombidiformes</taxon>
        <taxon>Prostigmata</taxon>
        <taxon>Anystina</taxon>
        <taxon>Parasitengona</taxon>
        <taxon>Trombidioidea</taxon>
        <taxon>Trombidiidae</taxon>
        <taxon>Dinothrombium</taxon>
    </lineage>
</organism>
<dbReference type="GO" id="GO:0005737">
    <property type="term" value="C:cytoplasm"/>
    <property type="evidence" value="ECO:0007669"/>
    <property type="project" value="TreeGrafter"/>
</dbReference>
<dbReference type="GO" id="GO:0016579">
    <property type="term" value="P:protein deubiquitination"/>
    <property type="evidence" value="ECO:0007669"/>
    <property type="project" value="TreeGrafter"/>
</dbReference>
<dbReference type="AlphaFoldDB" id="A0A3S3RMI7"/>
<dbReference type="InterPro" id="IPR038765">
    <property type="entry name" value="Papain-like_cys_pep_sf"/>
</dbReference>
<evidence type="ECO:0000256" key="11">
    <source>
        <dbReference type="ARBA" id="ARBA00049710"/>
    </source>
</evidence>
<dbReference type="EC" id="3.4.19.12" evidence="12"/>
<feature type="compositionally biased region" description="Low complexity" evidence="14">
    <location>
        <begin position="369"/>
        <end position="401"/>
    </location>
</feature>
<keyword evidence="5 12" id="KW-0833">Ubl conjugation pathway</keyword>
<comment type="subunit">
    <text evidence="11">Catalytic component of the polycomb repressive deubiquitinase (PR-DUB) complex, at least composed of caly/calypso, Asx and sba (MBD5/6 homolog). The PR-DUB complex associates with nucleosomes to mediate deubiquitination of histone H2AK118ub1 substrates; the association requires the positively charged C-terminal tail of caly, probably due to direct binding of DNA. Interacts (via ULD domain) with Asx (via DEUBAD domain); the interaction produces a stable heterodimer with a composite binding site for ubiquitin. Homodimerizes (via coiled-coil hinge-region between the UCH and ULD domains) to mediate assembly of 2 copies of the caly-Asx heterodimer into a bisymmetric tetramer; dimerization enhances PR-DUB association with nucleosomes.</text>
</comment>